<dbReference type="GO" id="GO:0003735">
    <property type="term" value="F:structural constituent of ribosome"/>
    <property type="evidence" value="ECO:0007669"/>
    <property type="project" value="InterPro"/>
</dbReference>
<dbReference type="GeneID" id="24438493"/>
<keyword evidence="2 6" id="KW-0689">Ribosomal protein</keyword>
<dbReference type="FunFam" id="3.100.10.10:FF:000001">
    <property type="entry name" value="60S ribosomal protein L18"/>
    <property type="match status" value="1"/>
</dbReference>
<dbReference type="PANTHER" id="PTHR10934">
    <property type="entry name" value="60S RIBOSOMAL PROTEIN L18"/>
    <property type="match status" value="1"/>
</dbReference>
<proteinExistence type="inferred from homology"/>
<organism evidence="6 7">
    <name type="scientific">Tetrahymena thermophila (strain SB210)</name>
    <dbReference type="NCBI Taxonomy" id="312017"/>
    <lineage>
        <taxon>Eukaryota</taxon>
        <taxon>Sar</taxon>
        <taxon>Alveolata</taxon>
        <taxon>Ciliophora</taxon>
        <taxon>Intramacronucleata</taxon>
        <taxon>Oligohymenophorea</taxon>
        <taxon>Hymenostomatida</taxon>
        <taxon>Tetrahymenina</taxon>
        <taxon>Tetrahymenidae</taxon>
        <taxon>Tetrahymena</taxon>
    </lineage>
</organism>
<evidence type="ECO:0000256" key="1">
    <source>
        <dbReference type="ARBA" id="ARBA00006815"/>
    </source>
</evidence>
<dbReference type="Pfam" id="PF17135">
    <property type="entry name" value="Ribosomal_L18"/>
    <property type="match status" value="1"/>
</dbReference>
<feature type="domain" description="Large ribosomal subunit protein uL15/eL18" evidence="5">
    <location>
        <begin position="3"/>
        <end position="179"/>
    </location>
</feature>
<evidence type="ECO:0000256" key="2">
    <source>
        <dbReference type="ARBA" id="ARBA00022980"/>
    </source>
</evidence>
<dbReference type="STRING" id="312017.W7X3Z3"/>
<dbReference type="GO" id="GO:0022625">
    <property type="term" value="C:cytosolic large ribosomal subunit"/>
    <property type="evidence" value="ECO:0007669"/>
    <property type="project" value="TreeGrafter"/>
</dbReference>
<dbReference type="GO" id="GO:0006412">
    <property type="term" value="P:translation"/>
    <property type="evidence" value="ECO:0007669"/>
    <property type="project" value="InterPro"/>
</dbReference>
<dbReference type="SMR" id="W7X3Z3"/>
<dbReference type="InterPro" id="IPR021131">
    <property type="entry name" value="Ribosomal_uL15/eL18"/>
</dbReference>
<feature type="compositionally biased region" description="Basic and acidic residues" evidence="4">
    <location>
        <begin position="169"/>
        <end position="181"/>
    </location>
</feature>
<comment type="similarity">
    <text evidence="1">Belongs to the eukaryotic ribosomal protein eL18 family.</text>
</comment>
<feature type="region of interest" description="Disordered" evidence="4">
    <location>
        <begin position="152"/>
        <end position="181"/>
    </location>
</feature>
<dbReference type="InterPro" id="IPR036227">
    <property type="entry name" value="Ribosomal_uL15/eL18_sf"/>
</dbReference>
<dbReference type="Gene3D" id="3.100.10.10">
    <property type="match status" value="1"/>
</dbReference>
<dbReference type="Proteomes" id="UP000009168">
    <property type="component" value="Unassembled WGS sequence"/>
</dbReference>
<dbReference type="GO" id="GO:0003723">
    <property type="term" value="F:RNA binding"/>
    <property type="evidence" value="ECO:0007669"/>
    <property type="project" value="TreeGrafter"/>
</dbReference>
<accession>W7X3Z3</accession>
<dbReference type="InParanoid" id="W7X3Z3"/>
<evidence type="ECO:0000259" key="5">
    <source>
        <dbReference type="Pfam" id="PF17135"/>
    </source>
</evidence>
<evidence type="ECO:0000256" key="3">
    <source>
        <dbReference type="ARBA" id="ARBA00023274"/>
    </source>
</evidence>
<evidence type="ECO:0000313" key="7">
    <source>
        <dbReference type="Proteomes" id="UP000009168"/>
    </source>
</evidence>
<reference evidence="7" key="1">
    <citation type="journal article" date="2006" name="PLoS Biol.">
        <title>Macronuclear genome sequence of the ciliate Tetrahymena thermophila, a model eukaryote.</title>
        <authorList>
            <person name="Eisen J.A."/>
            <person name="Coyne R.S."/>
            <person name="Wu M."/>
            <person name="Wu D."/>
            <person name="Thiagarajan M."/>
            <person name="Wortman J.R."/>
            <person name="Badger J.H."/>
            <person name="Ren Q."/>
            <person name="Amedeo P."/>
            <person name="Jones K.M."/>
            <person name="Tallon L.J."/>
            <person name="Delcher A.L."/>
            <person name="Salzberg S.L."/>
            <person name="Silva J.C."/>
            <person name="Haas B.J."/>
            <person name="Majoros W.H."/>
            <person name="Farzad M."/>
            <person name="Carlton J.M."/>
            <person name="Smith R.K. Jr."/>
            <person name="Garg J."/>
            <person name="Pearlman R.E."/>
            <person name="Karrer K.M."/>
            <person name="Sun L."/>
            <person name="Manning G."/>
            <person name="Elde N.C."/>
            <person name="Turkewitz A.P."/>
            <person name="Asai D.J."/>
            <person name="Wilkes D.E."/>
            <person name="Wang Y."/>
            <person name="Cai H."/>
            <person name="Collins K."/>
            <person name="Stewart B.A."/>
            <person name="Lee S.R."/>
            <person name="Wilamowska K."/>
            <person name="Weinberg Z."/>
            <person name="Ruzzo W.L."/>
            <person name="Wloga D."/>
            <person name="Gaertig J."/>
            <person name="Frankel J."/>
            <person name="Tsao C.-C."/>
            <person name="Gorovsky M.A."/>
            <person name="Keeling P.J."/>
            <person name="Waller R.F."/>
            <person name="Patron N.J."/>
            <person name="Cherry J.M."/>
            <person name="Stover N.A."/>
            <person name="Krieger C.J."/>
            <person name="del Toro C."/>
            <person name="Ryder H.F."/>
            <person name="Williamson S.C."/>
            <person name="Barbeau R.A."/>
            <person name="Hamilton E.P."/>
            <person name="Orias E."/>
        </authorList>
    </citation>
    <scope>NUCLEOTIDE SEQUENCE [LARGE SCALE GENOMIC DNA]</scope>
    <source>
        <strain evidence="7">SB210</strain>
    </source>
</reference>
<name>W7X3Z3_TETTS</name>
<dbReference type="RefSeq" id="XP_012653434.1">
    <property type="nucleotide sequence ID" value="XM_012797980.1"/>
</dbReference>
<evidence type="ECO:0000313" key="6">
    <source>
        <dbReference type="EMBL" id="EWS74035.1"/>
    </source>
</evidence>
<keyword evidence="3" id="KW-0687">Ribonucleoprotein</keyword>
<keyword evidence="7" id="KW-1185">Reference proteome</keyword>
<dbReference type="SUPFAM" id="SSF52080">
    <property type="entry name" value="Ribosomal proteins L15p and L18e"/>
    <property type="match status" value="1"/>
</dbReference>
<dbReference type="InterPro" id="IPR000039">
    <property type="entry name" value="Ribosomal_eL18"/>
</dbReference>
<dbReference type="PANTHER" id="PTHR10934:SF2">
    <property type="entry name" value="LARGE RIBOSOMAL SUBUNIT PROTEIN EL18"/>
    <property type="match status" value="1"/>
</dbReference>
<protein>
    <submittedName>
        <fullName evidence="6">60S ribosomal protein L18</fullName>
    </submittedName>
</protein>
<gene>
    <name evidence="6" type="ORF">TTHERM_000338239</name>
</gene>
<sequence length="181" mass="20589">MAIDLHKQGRVVKRSVVRQTKSTNVYHKLLIKLYKFLVRRTDSKFNQNILKRLSSSRLNKFPLSLSRIVKNLNETNKEQVIVSTSTVTNDERLLTVPKLTVCALKFTETARKRILAAGGKCLTFDQLALKAPTGTNCFLLRAPKSREAYRHWGKAPGQRGSHSAPYVRSEGRKFERAHGLK</sequence>
<dbReference type="OrthoDB" id="297604at2759"/>
<dbReference type="FunCoup" id="W7X3Z3">
    <property type="interactions" value="554"/>
</dbReference>
<dbReference type="AlphaFoldDB" id="W7X3Z3"/>
<dbReference type="EMBL" id="GG662666">
    <property type="protein sequence ID" value="EWS74035.1"/>
    <property type="molecule type" value="Genomic_DNA"/>
</dbReference>
<evidence type="ECO:0000256" key="4">
    <source>
        <dbReference type="SAM" id="MobiDB-lite"/>
    </source>
</evidence>
<dbReference type="KEGG" id="tet:TTHERM_000338239"/>